<accession>A0A7K3LML0</accession>
<proteinExistence type="predicted"/>
<sequence>MVSAVIVVVLVVAGVAVWYVSPARHADDVQATSDSPAFAPADVVPAAFVARWHAASAATGTPAITKSLIVTADGGEVTGRDPETGHQVWRYSRDIPLCTAAAAWPNSADEVLAVYRNSRGCSEVTALDGGTGRRVGNRTSDADDTLHLVTDSGYVLAQGPGRLETWGSNLVRGIEYGRVIAPVNPDVQPGRTDCTLFSSAISGDRLTVIERCADDPGYRLTVLGALLDSNEKVTQYGSSLITDIATGPPPVVIAMSGSAIAVYDGGTNASAPSRPTIRLFDTDGAPAGTDIVQGNPAPPADSIPLTSGGVITYFTGTATVVLDAQSLRPRYLVPSTLGPGEMMAGELLLPGPSGVSVRDPATGRPVRTIALKREGYTGGTVSLRVAGESVVEQRGPTVEVYGPAG</sequence>
<dbReference type="Gene3D" id="2.130.10.10">
    <property type="entry name" value="YVTN repeat-like/Quinoprotein amine dehydrogenase"/>
    <property type="match status" value="1"/>
</dbReference>
<keyword evidence="2" id="KW-1185">Reference proteome</keyword>
<organism evidence="1 2">
    <name type="scientific">Gordonia desulfuricans</name>
    <dbReference type="NCBI Taxonomy" id="89051"/>
    <lineage>
        <taxon>Bacteria</taxon>
        <taxon>Bacillati</taxon>
        <taxon>Actinomycetota</taxon>
        <taxon>Actinomycetes</taxon>
        <taxon>Mycobacteriales</taxon>
        <taxon>Gordoniaceae</taxon>
        <taxon>Gordonia</taxon>
    </lineage>
</organism>
<dbReference type="SUPFAM" id="SSF50998">
    <property type="entry name" value="Quinoprotein alcohol dehydrogenase-like"/>
    <property type="match status" value="1"/>
</dbReference>
<dbReference type="Proteomes" id="UP000466307">
    <property type="component" value="Unassembled WGS sequence"/>
</dbReference>
<dbReference type="AlphaFoldDB" id="A0A7K3LML0"/>
<reference evidence="1 2" key="1">
    <citation type="submission" date="2020-01" db="EMBL/GenBank/DDBJ databases">
        <title>Investigation of new actinobacteria for the biodesulphurisation of diesel fuel.</title>
        <authorList>
            <person name="Athi Narayanan S.M."/>
        </authorList>
    </citation>
    <scope>NUCLEOTIDE SEQUENCE [LARGE SCALE GENOMIC DNA]</scope>
    <source>
        <strain evidence="1 2">213E</strain>
    </source>
</reference>
<dbReference type="EMBL" id="JAADZU010000018">
    <property type="protein sequence ID" value="NDK89490.1"/>
    <property type="molecule type" value="Genomic_DNA"/>
</dbReference>
<comment type="caution">
    <text evidence="1">The sequence shown here is derived from an EMBL/GenBank/DDBJ whole genome shotgun (WGS) entry which is preliminary data.</text>
</comment>
<protein>
    <recommendedName>
        <fullName evidence="3">PQQ-binding-like beta-propeller repeat protein</fullName>
    </recommendedName>
</protein>
<evidence type="ECO:0000313" key="2">
    <source>
        <dbReference type="Proteomes" id="UP000466307"/>
    </source>
</evidence>
<dbReference type="InterPro" id="IPR015943">
    <property type="entry name" value="WD40/YVTN_repeat-like_dom_sf"/>
</dbReference>
<name>A0A7K3LML0_9ACTN</name>
<evidence type="ECO:0000313" key="1">
    <source>
        <dbReference type="EMBL" id="NDK89490.1"/>
    </source>
</evidence>
<gene>
    <name evidence="1" type="ORF">GYA93_07825</name>
</gene>
<evidence type="ECO:0008006" key="3">
    <source>
        <dbReference type="Google" id="ProtNLM"/>
    </source>
</evidence>
<dbReference type="InterPro" id="IPR011047">
    <property type="entry name" value="Quinoprotein_ADH-like_sf"/>
</dbReference>